<comment type="caution">
    <text evidence="4">The sequence shown here is derived from an EMBL/GenBank/DDBJ whole genome shotgun (WGS) entry which is preliminary data.</text>
</comment>
<evidence type="ECO:0000259" key="3">
    <source>
        <dbReference type="PROSITE" id="PS51525"/>
    </source>
</evidence>
<dbReference type="Pfam" id="PF17035">
    <property type="entry name" value="BET"/>
    <property type="match status" value="1"/>
</dbReference>
<dbReference type="Gene3D" id="1.20.1270.220">
    <property type="match status" value="1"/>
</dbReference>
<evidence type="ECO:0000256" key="2">
    <source>
        <dbReference type="ARBA" id="ARBA00023163"/>
    </source>
</evidence>
<dbReference type="EMBL" id="LNRQ01000007">
    <property type="protein sequence ID" value="KZM87232.1"/>
    <property type="molecule type" value="Genomic_DNA"/>
</dbReference>
<dbReference type="Gramene" id="KZM87232">
    <property type="protein sequence ID" value="KZM87232"/>
    <property type="gene ID" value="DCAR_024366"/>
</dbReference>
<dbReference type="InterPro" id="IPR038336">
    <property type="entry name" value="NET_sf"/>
</dbReference>
<dbReference type="PANTHER" id="PTHR45926">
    <property type="entry name" value="OSJNBA0053K19.4 PROTEIN"/>
    <property type="match status" value="1"/>
</dbReference>
<dbReference type="InterPro" id="IPR027353">
    <property type="entry name" value="NET_dom"/>
</dbReference>
<sequence>MAPCINNSTNLNLNPQPTKKSRVIYHLDSYSETELKELKHKFISHLDRLESWLTQIQSRQLELASKKIIGQKRAMPVVSPHTETKRKRLMKNKTMELDSTETRKVEAAMMSKCGVMFKGKRAQQKRRSKPWAEFIQTPAVVSSQRDPEKPLQKLPTPALPKKVCKEVAGKTVPKQKRTVAEAKENPRKRRDMCVEERDQLGLVLQDLADEHLDEILQIVAKRNPKLTTPDGDGEIELDVSALDSESMWDLNDFVRNLKPKQDNKVT</sequence>
<protein>
    <recommendedName>
        <fullName evidence="3">NET domain-containing protein</fullName>
    </recommendedName>
</protein>
<gene>
    <name evidence="4" type="ORF">DCAR_024366</name>
</gene>
<proteinExistence type="predicted"/>
<dbReference type="STRING" id="79200.A0A161ZJP4"/>
<accession>A0A161ZJP4</accession>
<name>A0A161ZJP4_DAUCS</name>
<organism evidence="4">
    <name type="scientific">Daucus carota subsp. sativus</name>
    <name type="common">Carrot</name>
    <dbReference type="NCBI Taxonomy" id="79200"/>
    <lineage>
        <taxon>Eukaryota</taxon>
        <taxon>Viridiplantae</taxon>
        <taxon>Streptophyta</taxon>
        <taxon>Embryophyta</taxon>
        <taxon>Tracheophyta</taxon>
        <taxon>Spermatophyta</taxon>
        <taxon>Magnoliopsida</taxon>
        <taxon>eudicotyledons</taxon>
        <taxon>Gunneridae</taxon>
        <taxon>Pentapetalae</taxon>
        <taxon>asterids</taxon>
        <taxon>campanulids</taxon>
        <taxon>Apiales</taxon>
        <taxon>Apiaceae</taxon>
        <taxon>Apioideae</taxon>
        <taxon>Scandiceae</taxon>
        <taxon>Daucinae</taxon>
        <taxon>Daucus</taxon>
        <taxon>Daucus sect. Daucus</taxon>
    </lineage>
</organism>
<dbReference type="AlphaFoldDB" id="A0A161ZJP4"/>
<dbReference type="PROSITE" id="PS51525">
    <property type="entry name" value="NET"/>
    <property type="match status" value="1"/>
</dbReference>
<evidence type="ECO:0000313" key="4">
    <source>
        <dbReference type="EMBL" id="KZM87232.1"/>
    </source>
</evidence>
<keyword evidence="1" id="KW-0805">Transcription regulation</keyword>
<evidence type="ECO:0000256" key="1">
    <source>
        <dbReference type="ARBA" id="ARBA00023015"/>
    </source>
</evidence>
<feature type="domain" description="NET" evidence="3">
    <location>
        <begin position="182"/>
        <end position="265"/>
    </location>
</feature>
<reference evidence="4" key="1">
    <citation type="journal article" date="2016" name="Nat. Genet.">
        <title>A high-quality carrot genome assembly provides new insights into carotenoid accumulation and asterid genome evolution.</title>
        <authorList>
            <person name="Iorizzo M."/>
            <person name="Ellison S."/>
            <person name="Senalik D."/>
            <person name="Zeng P."/>
            <person name="Satapoomin P."/>
            <person name="Huang J."/>
            <person name="Bowman M."/>
            <person name="Iovene M."/>
            <person name="Sanseverino W."/>
            <person name="Cavagnaro P."/>
            <person name="Yildiz M."/>
            <person name="Macko-Podgorni A."/>
            <person name="Moranska E."/>
            <person name="Grzebelus E."/>
            <person name="Grzebelus D."/>
            <person name="Ashrafi H."/>
            <person name="Zheng Z."/>
            <person name="Cheng S."/>
            <person name="Spooner D."/>
            <person name="Van Deynze A."/>
            <person name="Simon P."/>
        </authorList>
    </citation>
    <scope>NUCLEOTIDE SEQUENCE [LARGE SCALE GENOMIC DNA]</scope>
    <source>
        <tissue evidence="4">Leaf</tissue>
    </source>
</reference>
<keyword evidence="2" id="KW-0804">Transcription</keyword>